<evidence type="ECO:0000313" key="3">
    <source>
        <dbReference type="Proteomes" id="UP000634004"/>
    </source>
</evidence>
<keyword evidence="3" id="KW-1185">Reference proteome</keyword>
<keyword evidence="1" id="KW-0472">Membrane</keyword>
<gene>
    <name evidence="2" type="ORF">GCM10009069_14440</name>
</gene>
<keyword evidence="1" id="KW-0812">Transmembrane</keyword>
<dbReference type="EMBL" id="BMZH01000005">
    <property type="protein sequence ID" value="GHA92533.1"/>
    <property type="molecule type" value="Genomic_DNA"/>
</dbReference>
<feature type="transmembrane region" description="Helical" evidence="1">
    <location>
        <begin position="12"/>
        <end position="32"/>
    </location>
</feature>
<dbReference type="Proteomes" id="UP000634004">
    <property type="component" value="Unassembled WGS sequence"/>
</dbReference>
<reference evidence="2" key="1">
    <citation type="journal article" date="2014" name="Int. J. Syst. Evol. Microbiol.">
        <title>Complete genome sequence of Corynebacterium casei LMG S-19264T (=DSM 44701T), isolated from a smear-ripened cheese.</title>
        <authorList>
            <consortium name="US DOE Joint Genome Institute (JGI-PGF)"/>
            <person name="Walter F."/>
            <person name="Albersmeier A."/>
            <person name="Kalinowski J."/>
            <person name="Ruckert C."/>
        </authorList>
    </citation>
    <scope>NUCLEOTIDE SEQUENCE</scope>
    <source>
        <strain evidence="2">KCTC 32513</strain>
    </source>
</reference>
<organism evidence="2 3">
    <name type="scientific">Algimonas arctica</name>
    <dbReference type="NCBI Taxonomy" id="1479486"/>
    <lineage>
        <taxon>Bacteria</taxon>
        <taxon>Pseudomonadati</taxon>
        <taxon>Pseudomonadota</taxon>
        <taxon>Alphaproteobacteria</taxon>
        <taxon>Maricaulales</taxon>
        <taxon>Robiginitomaculaceae</taxon>
        <taxon>Algimonas</taxon>
    </lineage>
</organism>
<evidence type="ECO:0000313" key="2">
    <source>
        <dbReference type="EMBL" id="GHA92533.1"/>
    </source>
</evidence>
<evidence type="ECO:0000256" key="1">
    <source>
        <dbReference type="SAM" id="Phobius"/>
    </source>
</evidence>
<proteinExistence type="predicted"/>
<comment type="caution">
    <text evidence="2">The sequence shown here is derived from an EMBL/GenBank/DDBJ whole genome shotgun (WGS) entry which is preliminary data.</text>
</comment>
<sequence length="74" mass="8182">MKRVYSAEEKRKLTLIKFVGPILMLIVAFYILRLYFDLTPFVAGLIAIAVAGADYMVLAALLARKTSTDSDNIG</sequence>
<protein>
    <submittedName>
        <fullName evidence="2">Uncharacterized protein</fullName>
    </submittedName>
</protein>
<accession>A0A8J3CPP2</accession>
<dbReference type="AlphaFoldDB" id="A0A8J3CPP2"/>
<reference evidence="2" key="2">
    <citation type="submission" date="2020-09" db="EMBL/GenBank/DDBJ databases">
        <authorList>
            <person name="Sun Q."/>
            <person name="Kim S."/>
        </authorList>
    </citation>
    <scope>NUCLEOTIDE SEQUENCE</scope>
    <source>
        <strain evidence="2">KCTC 32513</strain>
    </source>
</reference>
<keyword evidence="1" id="KW-1133">Transmembrane helix</keyword>
<name>A0A8J3CPP2_9PROT</name>
<feature type="transmembrane region" description="Helical" evidence="1">
    <location>
        <begin position="38"/>
        <end position="63"/>
    </location>
</feature>
<dbReference type="RefSeq" id="WP_189496942.1">
    <property type="nucleotide sequence ID" value="NZ_BMZH01000005.1"/>
</dbReference>